<reference evidence="1" key="1">
    <citation type="journal article" date="2014" name="Front. Microbiol.">
        <title>High frequency of phylogenetically diverse reductive dehalogenase-homologous genes in deep subseafloor sedimentary metagenomes.</title>
        <authorList>
            <person name="Kawai M."/>
            <person name="Futagami T."/>
            <person name="Toyoda A."/>
            <person name="Takaki Y."/>
            <person name="Nishi S."/>
            <person name="Hori S."/>
            <person name="Arai W."/>
            <person name="Tsubouchi T."/>
            <person name="Morono Y."/>
            <person name="Uchiyama I."/>
            <person name="Ito T."/>
            <person name="Fujiyama A."/>
            <person name="Inagaki F."/>
            <person name="Takami H."/>
        </authorList>
    </citation>
    <scope>NUCLEOTIDE SEQUENCE</scope>
    <source>
        <strain evidence="1">Expedition CK06-06</strain>
    </source>
</reference>
<accession>X1HE85</accession>
<comment type="caution">
    <text evidence="1">The sequence shown here is derived from an EMBL/GenBank/DDBJ whole genome shotgun (WGS) entry which is preliminary data.</text>
</comment>
<gene>
    <name evidence="1" type="ORF">S03H2_43108</name>
</gene>
<dbReference type="AlphaFoldDB" id="X1HE85"/>
<proteinExistence type="predicted"/>
<protein>
    <submittedName>
        <fullName evidence="1">Uncharacterized protein</fullName>
    </submittedName>
</protein>
<evidence type="ECO:0000313" key="1">
    <source>
        <dbReference type="EMBL" id="GAH67727.1"/>
    </source>
</evidence>
<name>X1HE85_9ZZZZ</name>
<organism evidence="1">
    <name type="scientific">marine sediment metagenome</name>
    <dbReference type="NCBI Taxonomy" id="412755"/>
    <lineage>
        <taxon>unclassified sequences</taxon>
        <taxon>metagenomes</taxon>
        <taxon>ecological metagenomes</taxon>
    </lineage>
</organism>
<sequence>GYYTIPIRTPAFKRESTEAAALMCWLNVILGYTR</sequence>
<dbReference type="EMBL" id="BARU01026864">
    <property type="protein sequence ID" value="GAH67727.1"/>
    <property type="molecule type" value="Genomic_DNA"/>
</dbReference>
<feature type="non-terminal residue" evidence="1">
    <location>
        <position position="1"/>
    </location>
</feature>